<feature type="compositionally biased region" description="Polar residues" evidence="1">
    <location>
        <begin position="1"/>
        <end position="24"/>
    </location>
</feature>
<protein>
    <submittedName>
        <fullName evidence="2">Uncharacterized protein</fullName>
    </submittedName>
</protein>
<dbReference type="AlphaFoldDB" id="A0ABD6EY90"/>
<proteinExistence type="predicted"/>
<organism evidence="2 3">
    <name type="scientific">Gnathostoma spinigerum</name>
    <dbReference type="NCBI Taxonomy" id="75299"/>
    <lineage>
        <taxon>Eukaryota</taxon>
        <taxon>Metazoa</taxon>
        <taxon>Ecdysozoa</taxon>
        <taxon>Nematoda</taxon>
        <taxon>Chromadorea</taxon>
        <taxon>Rhabditida</taxon>
        <taxon>Spirurina</taxon>
        <taxon>Gnathostomatomorpha</taxon>
        <taxon>Gnathostomatoidea</taxon>
        <taxon>Gnathostomatidae</taxon>
        <taxon>Gnathostoma</taxon>
    </lineage>
</organism>
<comment type="caution">
    <text evidence="2">The sequence shown here is derived from an EMBL/GenBank/DDBJ whole genome shotgun (WGS) entry which is preliminary data.</text>
</comment>
<reference evidence="2 3" key="1">
    <citation type="submission" date="2024-08" db="EMBL/GenBank/DDBJ databases">
        <title>Gnathostoma spinigerum genome.</title>
        <authorList>
            <person name="Gonzalez-Bertolin B."/>
            <person name="Monzon S."/>
            <person name="Zaballos A."/>
            <person name="Jimenez P."/>
            <person name="Dekumyoy P."/>
            <person name="Varona S."/>
            <person name="Cuesta I."/>
            <person name="Sumanam S."/>
            <person name="Adisakwattana P."/>
            <person name="Gasser R.B."/>
            <person name="Hernandez-Gonzalez A."/>
            <person name="Young N.D."/>
            <person name="Perteguer M.J."/>
        </authorList>
    </citation>
    <scope>NUCLEOTIDE SEQUENCE [LARGE SCALE GENOMIC DNA]</scope>
    <source>
        <strain evidence="2">AL3</strain>
        <tissue evidence="2">Liver</tissue>
    </source>
</reference>
<evidence type="ECO:0000313" key="2">
    <source>
        <dbReference type="EMBL" id="MFH4984920.1"/>
    </source>
</evidence>
<feature type="compositionally biased region" description="Low complexity" evidence="1">
    <location>
        <begin position="27"/>
        <end position="40"/>
    </location>
</feature>
<evidence type="ECO:0000313" key="3">
    <source>
        <dbReference type="Proteomes" id="UP001608902"/>
    </source>
</evidence>
<name>A0ABD6EY90_9BILA</name>
<feature type="region of interest" description="Disordered" evidence="1">
    <location>
        <begin position="1"/>
        <end position="41"/>
    </location>
</feature>
<dbReference type="Proteomes" id="UP001608902">
    <property type="component" value="Unassembled WGS sequence"/>
</dbReference>
<evidence type="ECO:0000256" key="1">
    <source>
        <dbReference type="SAM" id="MobiDB-lite"/>
    </source>
</evidence>
<keyword evidence="3" id="KW-1185">Reference proteome</keyword>
<dbReference type="EMBL" id="JBGFUD010023465">
    <property type="protein sequence ID" value="MFH4984920.1"/>
    <property type="molecule type" value="Genomic_DNA"/>
</dbReference>
<feature type="region of interest" description="Disordered" evidence="1">
    <location>
        <begin position="70"/>
        <end position="114"/>
    </location>
</feature>
<gene>
    <name evidence="2" type="ORF">AB6A40_011629</name>
</gene>
<accession>A0ABD6EY90</accession>
<sequence length="114" mass="12280">MEGSGQTVGAVVFSQTNNESTARHQPSAISHSHSSLSRLATAMPTHMLDDLVEELEDISPSAKNSFIEKDAKNDLPQQMEAISESTNFVVGGTRRSPEGETSRTPLEAPQEGKQ</sequence>